<dbReference type="Proteomes" id="UP000619078">
    <property type="component" value="Unassembled WGS sequence"/>
</dbReference>
<accession>A0A926NLC6</accession>
<dbReference type="EMBL" id="JACWMX010000003">
    <property type="protein sequence ID" value="MBD1393336.1"/>
    <property type="molecule type" value="Genomic_DNA"/>
</dbReference>
<evidence type="ECO:0000313" key="1">
    <source>
        <dbReference type="EMBL" id="MBD1393336.1"/>
    </source>
</evidence>
<proteinExistence type="predicted"/>
<dbReference type="PANTHER" id="PTHR21485:SF6">
    <property type="entry name" value="N-ACYLNEURAMINATE CYTIDYLYLTRANSFERASE-RELATED"/>
    <property type="match status" value="1"/>
</dbReference>
<dbReference type="InterPro" id="IPR050793">
    <property type="entry name" value="CMP-NeuNAc_synthase"/>
</dbReference>
<dbReference type="Gene3D" id="3.90.550.10">
    <property type="entry name" value="Spore Coat Polysaccharide Biosynthesis Protein SpsA, Chain A"/>
    <property type="match status" value="1"/>
</dbReference>
<protein>
    <submittedName>
        <fullName evidence="1">Cytidylyltransferase</fullName>
    </submittedName>
</protein>
<dbReference type="RefSeq" id="WP_191163065.1">
    <property type="nucleotide sequence ID" value="NZ_JACWMX010000003.1"/>
</dbReference>
<sequence length="225" mass="25441">MKITAVIPVRQGSQRVKNKSLRPFGDTSLLKLKIDVLKKIDLIDEIIVNTDSAEAMQIALKAGVSAHKREDYYASSSCSNSEFLEHLGQVTDTDIFAYCPSTTPFIKKETIIECIELFKKSAEFDSLATVNAVKEFMWLDQNPINYSRDKQPNSQNLPDIVALNFGLNLISRDNLIKNKNIVGINPIFKPVDEIEGIDIDTPLDFFVADQLYKRIYIDKQLILPD</sequence>
<dbReference type="InterPro" id="IPR029044">
    <property type="entry name" value="Nucleotide-diphossugar_trans"/>
</dbReference>
<keyword evidence="2" id="KW-1185">Reference proteome</keyword>
<dbReference type="InterPro" id="IPR003329">
    <property type="entry name" value="Cytidylyl_trans"/>
</dbReference>
<gene>
    <name evidence="1" type="ORF">IDJ76_09520</name>
</gene>
<organism evidence="1 2">
    <name type="scientific">Mucilaginibacter glaciei</name>
    <dbReference type="NCBI Taxonomy" id="2772109"/>
    <lineage>
        <taxon>Bacteria</taxon>
        <taxon>Pseudomonadati</taxon>
        <taxon>Bacteroidota</taxon>
        <taxon>Sphingobacteriia</taxon>
        <taxon>Sphingobacteriales</taxon>
        <taxon>Sphingobacteriaceae</taxon>
        <taxon>Mucilaginibacter</taxon>
    </lineage>
</organism>
<evidence type="ECO:0000313" key="2">
    <source>
        <dbReference type="Proteomes" id="UP000619078"/>
    </source>
</evidence>
<keyword evidence="1" id="KW-0808">Transferase</keyword>
<keyword evidence="1" id="KW-0548">Nucleotidyltransferase</keyword>
<dbReference type="PANTHER" id="PTHR21485">
    <property type="entry name" value="HAD SUPERFAMILY MEMBERS CMAS AND KDSC"/>
    <property type="match status" value="1"/>
</dbReference>
<dbReference type="SUPFAM" id="SSF53448">
    <property type="entry name" value="Nucleotide-diphospho-sugar transferases"/>
    <property type="match status" value="1"/>
</dbReference>
<reference evidence="1" key="1">
    <citation type="submission" date="2020-09" db="EMBL/GenBank/DDBJ databases">
        <title>Novel species of Mucilaginibacter isolated from a glacier on the Tibetan Plateau.</title>
        <authorList>
            <person name="Liu Q."/>
            <person name="Xin Y.-H."/>
        </authorList>
    </citation>
    <scope>NUCLEOTIDE SEQUENCE</scope>
    <source>
        <strain evidence="1">ZB1P21</strain>
    </source>
</reference>
<dbReference type="Pfam" id="PF02348">
    <property type="entry name" value="CTP_transf_3"/>
    <property type="match status" value="1"/>
</dbReference>
<dbReference type="AlphaFoldDB" id="A0A926NLC6"/>
<dbReference type="GO" id="GO:0008781">
    <property type="term" value="F:N-acylneuraminate cytidylyltransferase activity"/>
    <property type="evidence" value="ECO:0007669"/>
    <property type="project" value="TreeGrafter"/>
</dbReference>
<comment type="caution">
    <text evidence="1">The sequence shown here is derived from an EMBL/GenBank/DDBJ whole genome shotgun (WGS) entry which is preliminary data.</text>
</comment>
<name>A0A926NLC6_9SPHI</name>